<organism evidence="1 2">
    <name type="scientific">Pseudomonas schmalbachii</name>
    <dbReference type="NCBI Taxonomy" id="2816993"/>
    <lineage>
        <taxon>Bacteria</taxon>
        <taxon>Pseudomonadati</taxon>
        <taxon>Pseudomonadota</taxon>
        <taxon>Gammaproteobacteria</taxon>
        <taxon>Pseudomonadales</taxon>
        <taxon>Pseudomonadaceae</taxon>
        <taxon>Pseudomonas</taxon>
    </lineage>
</organism>
<sequence>MSVTLTHLATATLKLGEPVQMPNTPRGTRLVVELLGGQWEGERLKATMKNVAAADWALISPDGTLFIEVRCTLETHDGAFIQVSYEGRGAIGPEGLGAVIAAPTFETGDPRYAWLNKVQAIGRGRKTSDDTLVYDFYEAS</sequence>
<name>A0ABS3TPW9_9PSED</name>
<dbReference type="PANTHER" id="PTHR37315">
    <property type="entry name" value="UPF0311 PROTEIN BLR7842"/>
    <property type="match status" value="1"/>
</dbReference>
<dbReference type="RefSeq" id="WP_208313651.1">
    <property type="nucleotide sequence ID" value="NZ_JAELYA010000003.1"/>
</dbReference>
<gene>
    <name evidence="1" type="ORF">JFY56_10795</name>
</gene>
<proteinExistence type="predicted"/>
<dbReference type="InterPro" id="IPR020915">
    <property type="entry name" value="UPF0311"/>
</dbReference>
<dbReference type="PANTHER" id="PTHR37315:SF1">
    <property type="entry name" value="UPF0311 PROTEIN BLR7842"/>
    <property type="match status" value="1"/>
</dbReference>
<evidence type="ECO:0000313" key="2">
    <source>
        <dbReference type="Proteomes" id="UP000669060"/>
    </source>
</evidence>
<reference evidence="1 2" key="1">
    <citation type="submission" date="2020-12" db="EMBL/GenBank/DDBJ databases">
        <title>Pseudomonas schmalbachii sp. nov. isolated from millipede gut.</title>
        <authorList>
            <person name="Shelomi M."/>
        </authorList>
    </citation>
    <scope>NUCLEOTIDE SEQUENCE [LARGE SCALE GENOMIC DNA]</scope>
    <source>
        <strain evidence="1 2">Milli4</strain>
    </source>
</reference>
<dbReference type="Proteomes" id="UP000669060">
    <property type="component" value="Unassembled WGS sequence"/>
</dbReference>
<dbReference type="Gene3D" id="2.40.160.20">
    <property type="match status" value="1"/>
</dbReference>
<comment type="caution">
    <text evidence="1">The sequence shown here is derived from an EMBL/GenBank/DDBJ whole genome shotgun (WGS) entry which is preliminary data.</text>
</comment>
<dbReference type="EMBL" id="JAELYA010000003">
    <property type="protein sequence ID" value="MBO3275712.1"/>
    <property type="molecule type" value="Genomic_DNA"/>
</dbReference>
<keyword evidence="2" id="KW-1185">Reference proteome</keyword>
<evidence type="ECO:0000313" key="1">
    <source>
        <dbReference type="EMBL" id="MBO3275712.1"/>
    </source>
</evidence>
<dbReference type="Pfam" id="PF11578">
    <property type="entry name" value="DUF3237"/>
    <property type="match status" value="1"/>
</dbReference>
<accession>A0ABS3TPW9</accession>
<protein>
    <submittedName>
        <fullName evidence="1">DUF3237 domain-containing protein</fullName>
    </submittedName>
</protein>